<gene>
    <name evidence="1" type="ORF">METZ01_LOCUS408694</name>
</gene>
<organism evidence="1">
    <name type="scientific">marine metagenome</name>
    <dbReference type="NCBI Taxonomy" id="408172"/>
    <lineage>
        <taxon>unclassified sequences</taxon>
        <taxon>metagenomes</taxon>
        <taxon>ecological metagenomes</taxon>
    </lineage>
</organism>
<sequence>YSSHGRLIITWTSYWRPVTGLMMILRTSSEKNLGQSLNSCAPLKT</sequence>
<dbReference type="AlphaFoldDB" id="A0A382WBI2"/>
<name>A0A382WBI2_9ZZZZ</name>
<reference evidence="1" key="1">
    <citation type="submission" date="2018-05" db="EMBL/GenBank/DDBJ databases">
        <authorList>
            <person name="Lanie J.A."/>
            <person name="Ng W.-L."/>
            <person name="Kazmierczak K.M."/>
            <person name="Andrzejewski T.M."/>
            <person name="Davidsen T.M."/>
            <person name="Wayne K.J."/>
            <person name="Tettelin H."/>
            <person name="Glass J.I."/>
            <person name="Rusch D."/>
            <person name="Podicherti R."/>
            <person name="Tsui H.-C.T."/>
            <person name="Winkler M.E."/>
        </authorList>
    </citation>
    <scope>NUCLEOTIDE SEQUENCE</scope>
</reference>
<proteinExistence type="predicted"/>
<protein>
    <submittedName>
        <fullName evidence="1">Uncharacterized protein</fullName>
    </submittedName>
</protein>
<evidence type="ECO:0000313" key="1">
    <source>
        <dbReference type="EMBL" id="SVD55840.1"/>
    </source>
</evidence>
<accession>A0A382WBI2</accession>
<dbReference type="EMBL" id="UINC01158348">
    <property type="protein sequence ID" value="SVD55840.1"/>
    <property type="molecule type" value="Genomic_DNA"/>
</dbReference>
<feature type="non-terminal residue" evidence="1">
    <location>
        <position position="1"/>
    </location>
</feature>